<comment type="caution">
    <text evidence="2">The sequence shown here is derived from an EMBL/GenBank/DDBJ whole genome shotgun (WGS) entry which is preliminary data.</text>
</comment>
<feature type="transmembrane region" description="Helical" evidence="1">
    <location>
        <begin position="118"/>
        <end position="136"/>
    </location>
</feature>
<accession>A0AAW0AVG4</accession>
<evidence type="ECO:0000256" key="1">
    <source>
        <dbReference type="SAM" id="Phobius"/>
    </source>
</evidence>
<keyword evidence="1" id="KW-0812">Transmembrane</keyword>
<proteinExistence type="predicted"/>
<dbReference type="Proteomes" id="UP001362999">
    <property type="component" value="Unassembled WGS sequence"/>
</dbReference>
<sequence>MKVERRERDISPFRLFGRAKFPSADIGLRVAESRDKTNRDSHGPSTAAVYVSSCSLPAQRRQVGLGWPPTAPDFWIHAGYQQKPPPWLTPVNNLGDLAASTPTQVFESSQQTSKRRRVVLIFSAYWLSSLLALSAFCEGSEFDFVAMEPFSRRRSNGFATNTTKLTVLPFHHHLPPTFPLKNSLHEFFLRSFHLSFSIHLFSSPSKPFSMRNASTMRRHDVSPSRERHFRSPERDFRRIAVRRAGILLGEIQNFPLRGLNINIDSHNQNSIFGRPPGEASSPSEIFLPAARGHVDITKGDTRFGNSRFRVPASESPSSLVFSFFFLSAARCTTLTHHRNNLKSLKSARLKIFFLAARLGWQGLNLPLDIHSDLKFPGASAEGPQTEREMGFSRV</sequence>
<dbReference type="EMBL" id="JAWWNJ010000048">
    <property type="protein sequence ID" value="KAK7017423.1"/>
    <property type="molecule type" value="Genomic_DNA"/>
</dbReference>
<keyword evidence="1" id="KW-0472">Membrane</keyword>
<keyword evidence="3" id="KW-1185">Reference proteome</keyword>
<keyword evidence="1" id="KW-1133">Transmembrane helix</keyword>
<gene>
    <name evidence="2" type="ORF">R3P38DRAFT_3360880</name>
</gene>
<evidence type="ECO:0000313" key="2">
    <source>
        <dbReference type="EMBL" id="KAK7017423.1"/>
    </source>
</evidence>
<dbReference type="AlphaFoldDB" id="A0AAW0AVG4"/>
<protein>
    <submittedName>
        <fullName evidence="2">Uncharacterized protein</fullName>
    </submittedName>
</protein>
<organism evidence="2 3">
    <name type="scientific">Favolaschia claudopus</name>
    <dbReference type="NCBI Taxonomy" id="2862362"/>
    <lineage>
        <taxon>Eukaryota</taxon>
        <taxon>Fungi</taxon>
        <taxon>Dikarya</taxon>
        <taxon>Basidiomycota</taxon>
        <taxon>Agaricomycotina</taxon>
        <taxon>Agaricomycetes</taxon>
        <taxon>Agaricomycetidae</taxon>
        <taxon>Agaricales</taxon>
        <taxon>Marasmiineae</taxon>
        <taxon>Mycenaceae</taxon>
        <taxon>Favolaschia</taxon>
    </lineage>
</organism>
<evidence type="ECO:0000313" key="3">
    <source>
        <dbReference type="Proteomes" id="UP001362999"/>
    </source>
</evidence>
<name>A0AAW0AVG4_9AGAR</name>
<reference evidence="2 3" key="1">
    <citation type="journal article" date="2024" name="J Genomics">
        <title>Draft genome sequencing and assembly of Favolaschia claudopus CIRM-BRFM 2984 isolated from oak limbs.</title>
        <authorList>
            <person name="Navarro D."/>
            <person name="Drula E."/>
            <person name="Chaduli D."/>
            <person name="Cazenave R."/>
            <person name="Ahrendt S."/>
            <person name="Wang J."/>
            <person name="Lipzen A."/>
            <person name="Daum C."/>
            <person name="Barry K."/>
            <person name="Grigoriev I.V."/>
            <person name="Favel A."/>
            <person name="Rosso M.N."/>
            <person name="Martin F."/>
        </authorList>
    </citation>
    <scope>NUCLEOTIDE SEQUENCE [LARGE SCALE GENOMIC DNA]</scope>
    <source>
        <strain evidence="2 3">CIRM-BRFM 2984</strain>
    </source>
</reference>